<protein>
    <submittedName>
        <fullName evidence="2">Calmodulin-related protein 97A-like</fullName>
    </submittedName>
</protein>
<dbReference type="InterPro" id="IPR050145">
    <property type="entry name" value="Centrin_CML-like"/>
</dbReference>
<organism evidence="1 2">
    <name type="scientific">Nelumbo nucifera</name>
    <name type="common">Sacred lotus</name>
    <dbReference type="NCBI Taxonomy" id="4432"/>
    <lineage>
        <taxon>Eukaryota</taxon>
        <taxon>Viridiplantae</taxon>
        <taxon>Streptophyta</taxon>
        <taxon>Embryophyta</taxon>
        <taxon>Tracheophyta</taxon>
        <taxon>Spermatophyta</taxon>
        <taxon>Magnoliopsida</taxon>
        <taxon>Proteales</taxon>
        <taxon>Nelumbonaceae</taxon>
        <taxon>Nelumbo</taxon>
    </lineage>
</organism>
<dbReference type="OMA" id="GFARLMM"/>
<dbReference type="InterPro" id="IPR011992">
    <property type="entry name" value="EF-hand-dom_pair"/>
</dbReference>
<dbReference type="STRING" id="4432.A0A1U8AF06"/>
<accession>A0A1U8AF06</accession>
<dbReference type="Pfam" id="PF00036">
    <property type="entry name" value="EF-hand_1"/>
    <property type="match status" value="1"/>
</dbReference>
<dbReference type="PANTHER" id="PTHR23050">
    <property type="entry name" value="CALCIUM BINDING PROTEIN"/>
    <property type="match status" value="1"/>
</dbReference>
<name>A0A1U8AF06_NELNU</name>
<reference evidence="2" key="1">
    <citation type="submission" date="2025-08" db="UniProtKB">
        <authorList>
            <consortium name="RefSeq"/>
        </authorList>
    </citation>
    <scope>IDENTIFICATION</scope>
</reference>
<evidence type="ECO:0000313" key="2">
    <source>
        <dbReference type="RefSeq" id="XP_010260417.1"/>
    </source>
</evidence>
<dbReference type="PRINTS" id="PR01697">
    <property type="entry name" value="PARVALBUMIN"/>
</dbReference>
<dbReference type="Gene3D" id="1.10.238.10">
    <property type="entry name" value="EF-hand"/>
    <property type="match status" value="2"/>
</dbReference>
<gene>
    <name evidence="2" type="primary">LOC104599537</name>
</gene>
<dbReference type="RefSeq" id="XP_010260417.1">
    <property type="nucleotide sequence ID" value="XM_010262115.2"/>
</dbReference>
<dbReference type="SUPFAM" id="SSF47473">
    <property type="entry name" value="EF-hand"/>
    <property type="match status" value="1"/>
</dbReference>
<dbReference type="GO" id="GO:0043226">
    <property type="term" value="C:organelle"/>
    <property type="evidence" value="ECO:0007669"/>
    <property type="project" value="UniProtKB-ARBA"/>
</dbReference>
<dbReference type="Pfam" id="PF13499">
    <property type="entry name" value="EF-hand_7"/>
    <property type="match status" value="1"/>
</dbReference>
<dbReference type="InterPro" id="IPR002048">
    <property type="entry name" value="EF_hand_dom"/>
</dbReference>
<dbReference type="eggNOG" id="KOG0027">
    <property type="taxonomic scope" value="Eukaryota"/>
</dbReference>
<dbReference type="AlphaFoldDB" id="A0A1U8AF06"/>
<dbReference type="PROSITE" id="PS50222">
    <property type="entry name" value="EF_HAND_2"/>
    <property type="match status" value="3"/>
</dbReference>
<dbReference type="FunCoup" id="A0A1U8AF06">
    <property type="interactions" value="567"/>
</dbReference>
<dbReference type="GeneID" id="104599537"/>
<dbReference type="GO" id="GO:0005509">
    <property type="term" value="F:calcium ion binding"/>
    <property type="evidence" value="ECO:0000318"/>
    <property type="project" value="GO_Central"/>
</dbReference>
<dbReference type="InterPro" id="IPR018247">
    <property type="entry name" value="EF_Hand_1_Ca_BS"/>
</dbReference>
<dbReference type="SMART" id="SM00054">
    <property type="entry name" value="EFh"/>
    <property type="match status" value="3"/>
</dbReference>
<dbReference type="CDD" id="cd00051">
    <property type="entry name" value="EFh"/>
    <property type="match status" value="2"/>
</dbReference>
<evidence type="ECO:0000313" key="1">
    <source>
        <dbReference type="Proteomes" id="UP000189703"/>
    </source>
</evidence>
<dbReference type="KEGG" id="nnu:104599537"/>
<dbReference type="FunFam" id="1.10.238.10:FF:000178">
    <property type="entry name" value="Calmodulin-2 A"/>
    <property type="match status" value="1"/>
</dbReference>
<dbReference type="OrthoDB" id="26525at2759"/>
<sequence>MCPSGDTVPPSQEPTRVSVSHCRQAFEVLDTDRDGKISRDDLRSFYARFPDASDEDIGSMIWVADFNKDGFVEYDEFKRVLGCDCRRSSPHANWVMEDMFKIIDKDGDGKVGFEDLRIYMNWVGISATDEDIWAMIRLGGADGKEGISYEGVLKILAVG</sequence>
<proteinExistence type="predicted"/>
<keyword evidence="1" id="KW-1185">Reference proteome</keyword>
<dbReference type="PROSITE" id="PS00018">
    <property type="entry name" value="EF_HAND_1"/>
    <property type="match status" value="3"/>
</dbReference>
<dbReference type="Proteomes" id="UP000189703">
    <property type="component" value="Unplaced"/>
</dbReference>